<accession>A0ABW9M2W4</accession>
<protein>
    <submittedName>
        <fullName evidence="1">Uncharacterized protein</fullName>
    </submittedName>
</protein>
<organism evidence="1 2">
    <name type="scientific">Mycolicibacterium septicum</name>
    <dbReference type="NCBI Taxonomy" id="98668"/>
    <lineage>
        <taxon>Bacteria</taxon>
        <taxon>Bacillati</taxon>
        <taxon>Actinomycetota</taxon>
        <taxon>Actinomycetes</taxon>
        <taxon>Mycobacteriales</taxon>
        <taxon>Mycobacteriaceae</taxon>
        <taxon>Mycolicibacterium</taxon>
    </lineage>
</organism>
<comment type="caution">
    <text evidence="1">The sequence shown here is derived from an EMBL/GenBank/DDBJ whole genome shotgun (WGS) entry which is preliminary data.</text>
</comment>
<sequence>MITHTFKPIDWHPRAARFAGLTHTWVGGWHAGGVEQIVSAVRREGWDCLVIESTSNGPITPAARDKVRASGATVVDLLDSQQLAAVLAAVENRLWDSLRPPPAGGWLRKRFARLRRFSKASSRFRPLLLLVGDGDHINHDVIQKAAYLGRAANVHLGIDTRARARTSVDFDGCIGGCSGLSVGGREATVTRPHDK</sequence>
<dbReference type="Proteomes" id="UP001635817">
    <property type="component" value="Unassembled WGS sequence"/>
</dbReference>
<gene>
    <name evidence="1" type="ORF">ACK4CP_29885</name>
</gene>
<evidence type="ECO:0000313" key="1">
    <source>
        <dbReference type="EMBL" id="MFN6554635.1"/>
    </source>
</evidence>
<keyword evidence="2" id="KW-1185">Reference proteome</keyword>
<dbReference type="RefSeq" id="WP_409552737.1">
    <property type="nucleotide sequence ID" value="NZ_JBKBDE010000014.1"/>
</dbReference>
<reference evidence="1 2" key="1">
    <citation type="submission" date="2024-12" db="EMBL/GenBank/DDBJ databases">
        <title>The coexistence of Mycolicibacterium septicum and Mycolicibacterium nivoides in clinical samples.</title>
        <authorList>
            <person name="Wang C."/>
            <person name="Feng Y."/>
            <person name="Zong Z."/>
        </authorList>
    </citation>
    <scope>NUCLEOTIDE SEQUENCE [LARGE SCALE GENOMIC DNA]</scope>
    <source>
        <strain evidence="1 2">120310</strain>
    </source>
</reference>
<proteinExistence type="predicted"/>
<evidence type="ECO:0000313" key="2">
    <source>
        <dbReference type="Proteomes" id="UP001635817"/>
    </source>
</evidence>
<name>A0ABW9M2W4_9MYCO</name>
<dbReference type="EMBL" id="JBKBDE010000014">
    <property type="protein sequence ID" value="MFN6554635.1"/>
    <property type="molecule type" value="Genomic_DNA"/>
</dbReference>